<evidence type="ECO:0000256" key="1">
    <source>
        <dbReference type="SAM" id="MobiDB-lite"/>
    </source>
</evidence>
<evidence type="ECO:0000313" key="3">
    <source>
        <dbReference type="Proteomes" id="UP001172159"/>
    </source>
</evidence>
<dbReference type="Proteomes" id="UP001172159">
    <property type="component" value="Unassembled WGS sequence"/>
</dbReference>
<protein>
    <submittedName>
        <fullName evidence="2">Uncharacterized protein</fullName>
    </submittedName>
</protein>
<keyword evidence="3" id="KW-1185">Reference proteome</keyword>
<reference evidence="2" key="1">
    <citation type="submission" date="2023-06" db="EMBL/GenBank/DDBJ databases">
        <title>Genome-scale phylogeny and comparative genomics of the fungal order Sordariales.</title>
        <authorList>
            <consortium name="Lawrence Berkeley National Laboratory"/>
            <person name="Hensen N."/>
            <person name="Bonometti L."/>
            <person name="Westerberg I."/>
            <person name="Brannstrom I.O."/>
            <person name="Guillou S."/>
            <person name="Cros-Aarteil S."/>
            <person name="Calhoun S."/>
            <person name="Haridas S."/>
            <person name="Kuo A."/>
            <person name="Mondo S."/>
            <person name="Pangilinan J."/>
            <person name="Riley R."/>
            <person name="Labutti K."/>
            <person name="Andreopoulos B."/>
            <person name="Lipzen A."/>
            <person name="Chen C."/>
            <person name="Yanf M."/>
            <person name="Daum C."/>
            <person name="Ng V."/>
            <person name="Clum A."/>
            <person name="Steindorff A."/>
            <person name="Ohm R."/>
            <person name="Martin F."/>
            <person name="Silar P."/>
            <person name="Natvig D."/>
            <person name="Lalanne C."/>
            <person name="Gautier V."/>
            <person name="Ament-Velasquez S.L."/>
            <person name="Kruys A."/>
            <person name="Hutchinson M.I."/>
            <person name="Powell A.J."/>
            <person name="Barry K."/>
            <person name="Miller A.N."/>
            <person name="Grigoriev I.V."/>
            <person name="Debuchy R."/>
            <person name="Gladieux P."/>
            <person name="Thoren M.H."/>
            <person name="Johannesson H."/>
        </authorList>
    </citation>
    <scope>NUCLEOTIDE SEQUENCE</scope>
    <source>
        <strain evidence="2">CBS 540.89</strain>
    </source>
</reference>
<feature type="compositionally biased region" description="Basic and acidic residues" evidence="1">
    <location>
        <begin position="579"/>
        <end position="591"/>
    </location>
</feature>
<proteinExistence type="predicted"/>
<dbReference type="AlphaFoldDB" id="A0AA40B2I7"/>
<evidence type="ECO:0000313" key="2">
    <source>
        <dbReference type="EMBL" id="KAK0726368.1"/>
    </source>
</evidence>
<name>A0AA40B2I7_9PEZI</name>
<sequence>MAQLNDDNGHVRHFPLDVPGATPFERYSHPNLSDWDLMIADVMQDFMNPSPETACLYGSPLGPSIPWDKALRRLHRIDSRRFNAIASLHELIGNRSPLPDRSETQASLGDIIISEVARVYLETDSISFQAFCNSEYFSRLVMSGYPRPVRNPEKNRARFLGGETNAWDGKPRGRPKAEGMRKINEQIAEQLSSLYDGIPDGGPFTRHHYLPDGFHPRAQPVYDHLAGFYDASFRSIEFPHLSRDSDGGIKLAVDTERWRGRGAHRIPRERGRGRRCFSQPPPKSWTSIVFSGVNWGWQIPAPAMKLSLLDKKTRRRSLSRGRIQEMFDWDLDLEKPFIDGSRIGVSKAFRIKSRQRPACDNCGSRTHPVVNECTMPCGHCGGWSMGEYDYLCNLMELGAITVDRLPDEPPEVSHFAPDCPTAKNNRCKCQPFPLYHTAKRCRISCRPGCGHPDGRYHKGNAMTCTYRCCMCGIRNSHAGRDCRLKTCRCGGHHLGQQHSWNPTCLAPGCDKYLCGVHCQSCFSTDRPFEEETRKCWRCQGLDERPEVWGKEGEKKRRRWEKRVEEVRQLFLSGTNGAEEGSKGKEKDHDGTLDGTGAAQNGTEDHKTGSQQGYKSIFGDGPGQEDVCPCYVTTPVKDEVQGFELLPYAYNNR</sequence>
<accession>A0AA40B2I7</accession>
<gene>
    <name evidence="2" type="ORF">B0T21DRAFT_371449</name>
</gene>
<organism evidence="2 3">
    <name type="scientific">Apiosordaria backusii</name>
    <dbReference type="NCBI Taxonomy" id="314023"/>
    <lineage>
        <taxon>Eukaryota</taxon>
        <taxon>Fungi</taxon>
        <taxon>Dikarya</taxon>
        <taxon>Ascomycota</taxon>
        <taxon>Pezizomycotina</taxon>
        <taxon>Sordariomycetes</taxon>
        <taxon>Sordariomycetidae</taxon>
        <taxon>Sordariales</taxon>
        <taxon>Lasiosphaeriaceae</taxon>
        <taxon>Apiosordaria</taxon>
    </lineage>
</organism>
<dbReference type="EMBL" id="JAUKTV010000010">
    <property type="protein sequence ID" value="KAK0726368.1"/>
    <property type="molecule type" value="Genomic_DNA"/>
</dbReference>
<feature type="region of interest" description="Disordered" evidence="1">
    <location>
        <begin position="573"/>
        <end position="621"/>
    </location>
</feature>
<comment type="caution">
    <text evidence="2">The sequence shown here is derived from an EMBL/GenBank/DDBJ whole genome shotgun (WGS) entry which is preliminary data.</text>
</comment>